<accession>A0A0H5R769</accession>
<proteinExistence type="predicted"/>
<evidence type="ECO:0000313" key="2">
    <source>
        <dbReference type="EMBL" id="CRZ09985.1"/>
    </source>
</evidence>
<dbReference type="EMBL" id="HACM01009543">
    <property type="protein sequence ID" value="CRZ09985.1"/>
    <property type="molecule type" value="Transcribed_RNA"/>
</dbReference>
<feature type="region of interest" description="Disordered" evidence="1">
    <location>
        <begin position="10"/>
        <end position="42"/>
    </location>
</feature>
<sequence>MDCILISLEGQASQLSSDDERSPEFSETGGGSDLIRPSDRDYGNRDTSWLDYQGHNMREWDDMDDDEWAAFEDQLYQEQVEELKQTVRVTTPFIARQIGVMIGLSLCRFFLRSFLGIQAPVIPKIGEDVRRYYVSEHMRRMVLARKSVFYGERQGFANLQ</sequence>
<protein>
    <submittedName>
        <fullName evidence="2">Uncharacterized protein</fullName>
    </submittedName>
</protein>
<name>A0A0H5R769_9EUKA</name>
<evidence type="ECO:0000256" key="1">
    <source>
        <dbReference type="SAM" id="MobiDB-lite"/>
    </source>
</evidence>
<dbReference type="AlphaFoldDB" id="A0A0H5R769"/>
<organism evidence="2">
    <name type="scientific">Spongospora subterranea</name>
    <dbReference type="NCBI Taxonomy" id="70186"/>
    <lineage>
        <taxon>Eukaryota</taxon>
        <taxon>Sar</taxon>
        <taxon>Rhizaria</taxon>
        <taxon>Endomyxa</taxon>
        <taxon>Phytomyxea</taxon>
        <taxon>Plasmodiophorida</taxon>
        <taxon>Plasmodiophoridae</taxon>
        <taxon>Spongospora</taxon>
    </lineage>
</organism>
<reference evidence="2" key="1">
    <citation type="submission" date="2015-04" db="EMBL/GenBank/DDBJ databases">
        <title>The genome sequence of the plant pathogenic Rhizarian Plasmodiophora brassicae reveals insights in its biotrophic life cycle and the origin of chitin synthesis.</title>
        <authorList>
            <person name="Schwelm A."/>
            <person name="Fogelqvist J."/>
            <person name="Knaust A."/>
            <person name="Julke S."/>
            <person name="Lilja T."/>
            <person name="Dhandapani V."/>
            <person name="Bonilla-Rosso G."/>
            <person name="Karlsson M."/>
            <person name="Shevchenko A."/>
            <person name="Choi S.R."/>
            <person name="Kim H.G."/>
            <person name="Park J.Y."/>
            <person name="Lim Y.P."/>
            <person name="Ludwig-Muller J."/>
            <person name="Dixelius C."/>
        </authorList>
    </citation>
    <scope>NUCLEOTIDE SEQUENCE</scope>
    <source>
        <tissue evidence="2">Potato root galls</tissue>
    </source>
</reference>